<dbReference type="InterPro" id="IPR009056">
    <property type="entry name" value="Cyt_c-like_dom"/>
</dbReference>
<name>A0A399DZW5_9DEIN</name>
<keyword evidence="5" id="KW-0732">Signal</keyword>
<evidence type="ECO:0000259" key="6">
    <source>
        <dbReference type="PROSITE" id="PS51007"/>
    </source>
</evidence>
<dbReference type="GO" id="GO:0046872">
    <property type="term" value="F:metal ion binding"/>
    <property type="evidence" value="ECO:0007669"/>
    <property type="project" value="UniProtKB-KW"/>
</dbReference>
<reference evidence="7 8" key="1">
    <citation type="submission" date="2018-08" db="EMBL/GenBank/DDBJ databases">
        <title>Meiothermus cateniformans JCM 15151 genome sequencing project.</title>
        <authorList>
            <person name="Da Costa M.S."/>
            <person name="Albuquerque L."/>
            <person name="Raposo P."/>
            <person name="Froufe H.J.C."/>
            <person name="Barroso C.S."/>
            <person name="Egas C."/>
        </authorList>
    </citation>
    <scope>NUCLEOTIDE SEQUENCE [LARGE SCALE GENOMIC DNA]</scope>
    <source>
        <strain evidence="7 8">JCM 15151</strain>
    </source>
</reference>
<dbReference type="AlphaFoldDB" id="A0A399DZW5"/>
<feature type="signal peptide" evidence="5">
    <location>
        <begin position="1"/>
        <end position="17"/>
    </location>
</feature>
<feature type="domain" description="Cytochrome c" evidence="6">
    <location>
        <begin position="15"/>
        <end position="107"/>
    </location>
</feature>
<feature type="chain" id="PRO_5017430479" evidence="5">
    <location>
        <begin position="18"/>
        <end position="146"/>
    </location>
</feature>
<keyword evidence="1 4" id="KW-0349">Heme</keyword>
<dbReference type="PANTHER" id="PTHR35008">
    <property type="entry name" value="BLL4482 PROTEIN-RELATED"/>
    <property type="match status" value="1"/>
</dbReference>
<evidence type="ECO:0000256" key="2">
    <source>
        <dbReference type="ARBA" id="ARBA00022723"/>
    </source>
</evidence>
<organism evidence="7 8">
    <name type="scientific">Meiothermus taiwanensis</name>
    <dbReference type="NCBI Taxonomy" id="172827"/>
    <lineage>
        <taxon>Bacteria</taxon>
        <taxon>Thermotogati</taxon>
        <taxon>Deinococcota</taxon>
        <taxon>Deinococci</taxon>
        <taxon>Thermales</taxon>
        <taxon>Thermaceae</taxon>
        <taxon>Meiothermus</taxon>
    </lineage>
</organism>
<dbReference type="InterPro" id="IPR036909">
    <property type="entry name" value="Cyt_c-like_dom_sf"/>
</dbReference>
<dbReference type="PANTHER" id="PTHR35008:SF8">
    <property type="entry name" value="ALCOHOL DEHYDROGENASE CYTOCHROME C SUBUNIT"/>
    <property type="match status" value="1"/>
</dbReference>
<keyword evidence="3 4" id="KW-0408">Iron</keyword>
<evidence type="ECO:0000256" key="1">
    <source>
        <dbReference type="ARBA" id="ARBA00022617"/>
    </source>
</evidence>
<evidence type="ECO:0000313" key="8">
    <source>
        <dbReference type="Proteomes" id="UP000266089"/>
    </source>
</evidence>
<dbReference type="GO" id="GO:0020037">
    <property type="term" value="F:heme binding"/>
    <property type="evidence" value="ECO:0007669"/>
    <property type="project" value="InterPro"/>
</dbReference>
<gene>
    <name evidence="7" type="primary">cycA_4</name>
    <name evidence="7" type="ORF">Mcate_02212</name>
</gene>
<sequence>MPRLLAVLMLMLVPVFAQNGAALYQQCQGCHQPNGAGIPGVFPPLAGHVPEILAAKGGRTWLIQLLLWGMSGEISVKGRNYNGVMPGYRQLSDAELAALLNHISTQWGNRLPPGQKPFTADEVKAQRAKTLTSAQVNQARKALGLR</sequence>
<dbReference type="GO" id="GO:0009055">
    <property type="term" value="F:electron transfer activity"/>
    <property type="evidence" value="ECO:0007669"/>
    <property type="project" value="InterPro"/>
</dbReference>
<evidence type="ECO:0000256" key="5">
    <source>
        <dbReference type="SAM" id="SignalP"/>
    </source>
</evidence>
<evidence type="ECO:0000256" key="3">
    <source>
        <dbReference type="ARBA" id="ARBA00023004"/>
    </source>
</evidence>
<keyword evidence="2 4" id="KW-0479">Metal-binding</keyword>
<accession>A0A399DZW5</accession>
<proteinExistence type="predicted"/>
<evidence type="ECO:0000256" key="4">
    <source>
        <dbReference type="PROSITE-ProRule" id="PRU00433"/>
    </source>
</evidence>
<protein>
    <submittedName>
        <fullName evidence="7">Cytochrome c-552</fullName>
    </submittedName>
</protein>
<evidence type="ECO:0000313" key="7">
    <source>
        <dbReference type="EMBL" id="RIH75472.1"/>
    </source>
</evidence>
<dbReference type="OrthoDB" id="31970at2"/>
<dbReference type="Proteomes" id="UP000266089">
    <property type="component" value="Unassembled WGS sequence"/>
</dbReference>
<dbReference type="Gene3D" id="1.10.760.10">
    <property type="entry name" value="Cytochrome c-like domain"/>
    <property type="match status" value="1"/>
</dbReference>
<dbReference type="InterPro" id="IPR051459">
    <property type="entry name" value="Cytochrome_c-type_DH"/>
</dbReference>
<dbReference type="SUPFAM" id="SSF46626">
    <property type="entry name" value="Cytochrome c"/>
    <property type="match status" value="1"/>
</dbReference>
<comment type="caution">
    <text evidence="7">The sequence shown here is derived from an EMBL/GenBank/DDBJ whole genome shotgun (WGS) entry which is preliminary data.</text>
</comment>
<dbReference type="Pfam" id="PF00034">
    <property type="entry name" value="Cytochrom_C"/>
    <property type="match status" value="1"/>
</dbReference>
<dbReference type="RefSeq" id="WP_027887352.1">
    <property type="nucleotide sequence ID" value="NZ_JBHSXZ010000076.1"/>
</dbReference>
<dbReference type="PROSITE" id="PS51007">
    <property type="entry name" value="CYTC"/>
    <property type="match status" value="1"/>
</dbReference>
<dbReference type="EMBL" id="QWKX01000066">
    <property type="protein sequence ID" value="RIH75472.1"/>
    <property type="molecule type" value="Genomic_DNA"/>
</dbReference>